<evidence type="ECO:0000256" key="7">
    <source>
        <dbReference type="ARBA" id="ARBA00053047"/>
    </source>
</evidence>
<name>A0A9R1T1N5_9HYME</name>
<dbReference type="RefSeq" id="XP_011301224.1">
    <property type="nucleotide sequence ID" value="XM_011302922.1"/>
</dbReference>
<dbReference type="PANTHER" id="PTHR31283">
    <property type="entry name" value="EKC/KEOPS COMPLEX SUBUNIT PCC1 FAMILY MEMBER"/>
    <property type="match status" value="1"/>
</dbReference>
<dbReference type="GO" id="GO:0070525">
    <property type="term" value="P:tRNA threonylcarbamoyladenosine metabolic process"/>
    <property type="evidence" value="ECO:0007669"/>
    <property type="project" value="TreeGrafter"/>
</dbReference>
<proteinExistence type="inferred from homology"/>
<evidence type="ECO:0000256" key="5">
    <source>
        <dbReference type="ARBA" id="ARBA00022694"/>
    </source>
</evidence>
<dbReference type="PANTHER" id="PTHR31283:SF5">
    <property type="entry name" value="EKC_KEOPS COMPLEX SUBUNIT LAGE3"/>
    <property type="match status" value="1"/>
</dbReference>
<evidence type="ECO:0000256" key="4">
    <source>
        <dbReference type="ARBA" id="ARBA00022490"/>
    </source>
</evidence>
<keyword evidence="6" id="KW-0539">Nucleus</keyword>
<dbReference type="AlphaFoldDB" id="A0A9R1T1N5"/>
<comment type="similarity">
    <text evidence="3">Belongs to the CTAG/PCC1 family.</text>
</comment>
<sequence>MKNIDVNISVPFPTPREAEIAYKVLSVDSEPRRSGIQKILVVDGNILNVKFSGEEARKVRVGLTSFFDSLTLVTQTMSEFGPPEPVYSHYN</sequence>
<evidence type="ECO:0000256" key="2">
    <source>
        <dbReference type="ARBA" id="ARBA00004496"/>
    </source>
</evidence>
<keyword evidence="9" id="KW-1185">Reference proteome</keyword>
<evidence type="ECO:0000256" key="6">
    <source>
        <dbReference type="ARBA" id="ARBA00023242"/>
    </source>
</evidence>
<dbReference type="OrthoDB" id="10025739at2759"/>
<evidence type="ECO:0000256" key="3">
    <source>
        <dbReference type="ARBA" id="ARBA00007073"/>
    </source>
</evidence>
<dbReference type="InterPro" id="IPR015419">
    <property type="entry name" value="CTAG/Pcc1"/>
</dbReference>
<dbReference type="Pfam" id="PF09341">
    <property type="entry name" value="Pcc1"/>
    <property type="match status" value="1"/>
</dbReference>
<comment type="function">
    <text evidence="7">Component of the EKC/KEOPS complex that is required for the formation of a threonylcarbamoyl group on adenosine at position 37 (t(6)A37) in tRNAs that read codons beginning with adenine. The complex is probably involved in the transfer of the threonylcarbamoyl moiety of threonylcarbamoyl-AMP (TC-AMP) to the N6 group of A37. LAGE3 functions as a dimerization module for the complex.</text>
</comment>
<protein>
    <recommendedName>
        <fullName evidence="8">L antigen family member 3</fullName>
    </recommendedName>
</protein>
<reference evidence="10" key="1">
    <citation type="submission" date="2025-08" db="UniProtKB">
        <authorList>
            <consortium name="RefSeq"/>
        </authorList>
    </citation>
    <scope>IDENTIFICATION</scope>
    <source>
        <strain evidence="10">USDA-PBARC FA_bdor</strain>
        <tissue evidence="10">Whole organism</tissue>
    </source>
</reference>
<keyword evidence="4" id="KW-0963">Cytoplasm</keyword>
<dbReference type="FunFam" id="3.30.310.50:FF:000005">
    <property type="entry name" value="L antigen family member 3"/>
    <property type="match status" value="1"/>
</dbReference>
<dbReference type="Gene3D" id="3.30.310.50">
    <property type="entry name" value="Alpha-D-phosphohexomutase, C-terminal domain"/>
    <property type="match status" value="1"/>
</dbReference>
<dbReference type="Proteomes" id="UP000694866">
    <property type="component" value="Unplaced"/>
</dbReference>
<comment type="subcellular location">
    <subcellularLocation>
        <location evidence="2">Cytoplasm</location>
    </subcellularLocation>
    <subcellularLocation>
        <location evidence="1">Nucleus</location>
    </subcellularLocation>
</comment>
<evidence type="ECO:0000313" key="10">
    <source>
        <dbReference type="RefSeq" id="XP_011301224.1"/>
    </source>
</evidence>
<dbReference type="CTD" id="8674046"/>
<dbReference type="GO" id="GO:0005634">
    <property type="term" value="C:nucleus"/>
    <property type="evidence" value="ECO:0007669"/>
    <property type="project" value="UniProtKB-SubCell"/>
</dbReference>
<accession>A0A9R1T1N5</accession>
<organism evidence="9 10">
    <name type="scientific">Fopius arisanus</name>
    <dbReference type="NCBI Taxonomy" id="64838"/>
    <lineage>
        <taxon>Eukaryota</taxon>
        <taxon>Metazoa</taxon>
        <taxon>Ecdysozoa</taxon>
        <taxon>Arthropoda</taxon>
        <taxon>Hexapoda</taxon>
        <taxon>Insecta</taxon>
        <taxon>Pterygota</taxon>
        <taxon>Neoptera</taxon>
        <taxon>Endopterygota</taxon>
        <taxon>Hymenoptera</taxon>
        <taxon>Apocrita</taxon>
        <taxon>Ichneumonoidea</taxon>
        <taxon>Braconidae</taxon>
        <taxon>Opiinae</taxon>
        <taxon>Fopius</taxon>
    </lineage>
</organism>
<dbReference type="KEGG" id="fas:105265447"/>
<keyword evidence="5" id="KW-0819">tRNA processing</keyword>
<dbReference type="GeneID" id="105265447"/>
<dbReference type="GO" id="GO:0000408">
    <property type="term" value="C:EKC/KEOPS complex"/>
    <property type="evidence" value="ECO:0007669"/>
    <property type="project" value="TreeGrafter"/>
</dbReference>
<gene>
    <name evidence="10" type="primary">Tcs6</name>
</gene>
<evidence type="ECO:0000313" key="9">
    <source>
        <dbReference type="Proteomes" id="UP000694866"/>
    </source>
</evidence>
<evidence type="ECO:0000256" key="8">
    <source>
        <dbReference type="ARBA" id="ARBA00076355"/>
    </source>
</evidence>
<dbReference type="GO" id="GO:0008033">
    <property type="term" value="P:tRNA processing"/>
    <property type="evidence" value="ECO:0007669"/>
    <property type="project" value="UniProtKB-KW"/>
</dbReference>
<dbReference type="GO" id="GO:0005737">
    <property type="term" value="C:cytoplasm"/>
    <property type="evidence" value="ECO:0007669"/>
    <property type="project" value="UniProtKB-SubCell"/>
</dbReference>
<evidence type="ECO:0000256" key="1">
    <source>
        <dbReference type="ARBA" id="ARBA00004123"/>
    </source>
</evidence>